<feature type="signal peptide" evidence="1">
    <location>
        <begin position="1"/>
        <end position="21"/>
    </location>
</feature>
<protein>
    <recommendedName>
        <fullName evidence="4">YD repeat-containing protein</fullName>
    </recommendedName>
</protein>
<dbReference type="Proteomes" id="UP000533900">
    <property type="component" value="Unassembled WGS sequence"/>
</dbReference>
<dbReference type="RefSeq" id="WP_185788641.1">
    <property type="nucleotide sequence ID" value="NZ_CANMIT010000002.1"/>
</dbReference>
<name>A0A842IU60_9FLAO</name>
<comment type="caution">
    <text evidence="2">The sequence shown here is derived from an EMBL/GenBank/DDBJ whole genome shotgun (WGS) entry which is preliminary data.</text>
</comment>
<feature type="chain" id="PRO_5032609060" description="YD repeat-containing protein" evidence="1">
    <location>
        <begin position="22"/>
        <end position="223"/>
    </location>
</feature>
<evidence type="ECO:0008006" key="4">
    <source>
        <dbReference type="Google" id="ProtNLM"/>
    </source>
</evidence>
<organism evidence="2 3">
    <name type="scientific">Winogradskyella flava</name>
    <dbReference type="NCBI Taxonomy" id="1884876"/>
    <lineage>
        <taxon>Bacteria</taxon>
        <taxon>Pseudomonadati</taxon>
        <taxon>Bacteroidota</taxon>
        <taxon>Flavobacteriia</taxon>
        <taxon>Flavobacteriales</taxon>
        <taxon>Flavobacteriaceae</taxon>
        <taxon>Winogradskyella</taxon>
    </lineage>
</organism>
<evidence type="ECO:0000313" key="2">
    <source>
        <dbReference type="EMBL" id="MBC2844917.1"/>
    </source>
</evidence>
<sequence>MRHFLSLVTLCWLSFSLGQNALPNDLVLNDLKGKVKQVEEMVTMPDVPVIKKIYNFDQRGLLTTVIEYSEYYTDKDSLAVSKTYHYKNTDRTRIFYALDEKSKDTTDMGTFKVLGNGKIALDTNFGVTWVSYSEFIVTDNLLTERFNKIVDSETNTEMVSTHVKNSYENGLLVEMTIDNGTISETTQVQNLDIDKFGNVLIQQYVNAEDKMVYDIRRKIVYYD</sequence>
<accession>A0A842IU60</accession>
<dbReference type="AlphaFoldDB" id="A0A842IU60"/>
<evidence type="ECO:0000256" key="1">
    <source>
        <dbReference type="SAM" id="SignalP"/>
    </source>
</evidence>
<dbReference type="EMBL" id="JACLCP010000002">
    <property type="protein sequence ID" value="MBC2844917.1"/>
    <property type="molecule type" value="Genomic_DNA"/>
</dbReference>
<keyword evidence="3" id="KW-1185">Reference proteome</keyword>
<evidence type="ECO:0000313" key="3">
    <source>
        <dbReference type="Proteomes" id="UP000533900"/>
    </source>
</evidence>
<proteinExistence type="predicted"/>
<gene>
    <name evidence="2" type="ORF">H7F21_07430</name>
</gene>
<keyword evidence="1" id="KW-0732">Signal</keyword>
<reference evidence="2" key="1">
    <citation type="submission" date="2020-08" db="EMBL/GenBank/DDBJ databases">
        <title>Winogradskyella ouciana sp. nov., isolated from the hadal seawater of the Mariana Trench.</title>
        <authorList>
            <person name="He X."/>
        </authorList>
    </citation>
    <scope>NUCLEOTIDE SEQUENCE [LARGE SCALE GENOMIC DNA]</scope>
    <source>
        <strain evidence="2">KCTC 52348</strain>
    </source>
</reference>